<gene>
    <name evidence="3" type="ORF">NM961_07810</name>
</gene>
<keyword evidence="1" id="KW-0732">Signal</keyword>
<dbReference type="PANTHER" id="PTHR43798">
    <property type="entry name" value="MONOACYLGLYCEROL LIPASE"/>
    <property type="match status" value="1"/>
</dbReference>
<accession>A0ABT1QQN2</accession>
<dbReference type="InterPro" id="IPR000073">
    <property type="entry name" value="AB_hydrolase_1"/>
</dbReference>
<evidence type="ECO:0000313" key="4">
    <source>
        <dbReference type="Proteomes" id="UP001165498"/>
    </source>
</evidence>
<dbReference type="InterPro" id="IPR050266">
    <property type="entry name" value="AB_hydrolase_sf"/>
</dbReference>
<comment type="caution">
    <text evidence="3">The sequence shown here is derived from an EMBL/GenBank/DDBJ whole genome shotgun (WGS) entry which is preliminary data.</text>
</comment>
<dbReference type="SUPFAM" id="SSF53474">
    <property type="entry name" value="alpha/beta-Hydrolases"/>
    <property type="match status" value="1"/>
</dbReference>
<dbReference type="EMBL" id="JANFQO010000006">
    <property type="protein sequence ID" value="MCQ4164613.1"/>
    <property type="molecule type" value="Genomic_DNA"/>
</dbReference>
<keyword evidence="3" id="KW-0378">Hydrolase</keyword>
<sequence>MKPAAFLWLLLTSALSWTSHAADRGAAISAAAAATRYVTVAGDKIAYRRIGHGPTIILANRLRGTLDTWDPLFLDRLAAQYTVVTVDYPGIAYSEGKLPDNMADAAKFIDDFANAIKAERFVLLGWSWGGLVAQTYLLDHPQRVTHAILIGTNPPGQNEIPLQQVFLDRAFKPVNDLADEEVLFFEPASEASRAQAKASHTRIYARSDVAARIPSTPEEFAPYFKAAEGFRQDAEGRRDRLAQARTPILVISGDHDTSTAGQNWFPLIGKMQDAQYIFFSKTGHAPQHQHPVLISNYIHSFLSASH</sequence>
<feature type="chain" id="PRO_5046231575" evidence="1">
    <location>
        <begin position="22"/>
        <end position="306"/>
    </location>
</feature>
<reference evidence="3" key="1">
    <citation type="submission" date="2022-07" db="EMBL/GenBank/DDBJ databases">
        <title>Tahibacter sp., a new gammaproteobacterium isolated from the silt sample collected at pig farm.</title>
        <authorList>
            <person name="Chen H."/>
        </authorList>
    </citation>
    <scope>NUCLEOTIDE SEQUENCE</scope>
    <source>
        <strain evidence="3">P2K</strain>
    </source>
</reference>
<organism evidence="3 4">
    <name type="scientific">Tahibacter harae</name>
    <dbReference type="NCBI Taxonomy" id="2963937"/>
    <lineage>
        <taxon>Bacteria</taxon>
        <taxon>Pseudomonadati</taxon>
        <taxon>Pseudomonadota</taxon>
        <taxon>Gammaproteobacteria</taxon>
        <taxon>Lysobacterales</taxon>
        <taxon>Rhodanobacteraceae</taxon>
        <taxon>Tahibacter</taxon>
    </lineage>
</organism>
<protein>
    <submittedName>
        <fullName evidence="3">Alpha/beta hydrolase</fullName>
    </submittedName>
</protein>
<feature type="domain" description="AB hydrolase-1" evidence="2">
    <location>
        <begin position="63"/>
        <end position="291"/>
    </location>
</feature>
<dbReference type="Pfam" id="PF00561">
    <property type="entry name" value="Abhydrolase_1"/>
    <property type="match status" value="1"/>
</dbReference>
<name>A0ABT1QQN2_9GAMM</name>
<dbReference type="Proteomes" id="UP001165498">
    <property type="component" value="Unassembled WGS sequence"/>
</dbReference>
<feature type="signal peptide" evidence="1">
    <location>
        <begin position="1"/>
        <end position="21"/>
    </location>
</feature>
<evidence type="ECO:0000256" key="1">
    <source>
        <dbReference type="SAM" id="SignalP"/>
    </source>
</evidence>
<dbReference type="InterPro" id="IPR029058">
    <property type="entry name" value="AB_hydrolase_fold"/>
</dbReference>
<dbReference type="GO" id="GO:0016787">
    <property type="term" value="F:hydrolase activity"/>
    <property type="evidence" value="ECO:0007669"/>
    <property type="project" value="UniProtKB-KW"/>
</dbReference>
<proteinExistence type="predicted"/>
<dbReference type="RefSeq" id="WP_255913479.1">
    <property type="nucleotide sequence ID" value="NZ_JANFQO010000006.1"/>
</dbReference>
<dbReference type="PANTHER" id="PTHR43798:SF5">
    <property type="entry name" value="MONOACYLGLYCEROL LIPASE ABHD6"/>
    <property type="match status" value="1"/>
</dbReference>
<dbReference type="PRINTS" id="PR00111">
    <property type="entry name" value="ABHYDROLASE"/>
</dbReference>
<evidence type="ECO:0000313" key="3">
    <source>
        <dbReference type="EMBL" id="MCQ4164613.1"/>
    </source>
</evidence>
<keyword evidence="4" id="KW-1185">Reference proteome</keyword>
<evidence type="ECO:0000259" key="2">
    <source>
        <dbReference type="Pfam" id="PF00561"/>
    </source>
</evidence>
<dbReference type="Gene3D" id="3.40.50.1820">
    <property type="entry name" value="alpha/beta hydrolase"/>
    <property type="match status" value="1"/>
</dbReference>